<reference evidence="3" key="2">
    <citation type="submission" date="2023-05" db="EMBL/GenBank/DDBJ databases">
        <authorList>
            <consortium name="Lawrence Berkeley National Laboratory"/>
            <person name="Steindorff A."/>
            <person name="Hensen N."/>
            <person name="Bonometti L."/>
            <person name="Westerberg I."/>
            <person name="Brannstrom I.O."/>
            <person name="Guillou S."/>
            <person name="Cros-Aarteil S."/>
            <person name="Calhoun S."/>
            <person name="Haridas S."/>
            <person name="Kuo A."/>
            <person name="Mondo S."/>
            <person name="Pangilinan J."/>
            <person name="Riley R."/>
            <person name="Labutti K."/>
            <person name="Andreopoulos B."/>
            <person name="Lipzen A."/>
            <person name="Chen C."/>
            <person name="Yanf M."/>
            <person name="Daum C."/>
            <person name="Ng V."/>
            <person name="Clum A."/>
            <person name="Ohm R."/>
            <person name="Martin F."/>
            <person name="Silar P."/>
            <person name="Natvig D."/>
            <person name="Lalanne C."/>
            <person name="Gautier V."/>
            <person name="Ament-Velasquez S.L."/>
            <person name="Kruys A."/>
            <person name="Hutchinson M.I."/>
            <person name="Powell A.J."/>
            <person name="Barry K."/>
            <person name="Miller A.N."/>
            <person name="Grigoriev I.V."/>
            <person name="Debuchy R."/>
            <person name="Gladieux P."/>
            <person name="Thoren M.H."/>
            <person name="Johannesson H."/>
        </authorList>
    </citation>
    <scope>NUCLEOTIDE SEQUENCE</scope>
    <source>
        <strain evidence="3">PSN309</strain>
    </source>
</reference>
<feature type="domain" description="Heterokaryon incompatibility" evidence="2">
    <location>
        <begin position="21"/>
        <end position="181"/>
    </location>
</feature>
<evidence type="ECO:0000256" key="1">
    <source>
        <dbReference type="SAM" id="MobiDB-lite"/>
    </source>
</evidence>
<evidence type="ECO:0000313" key="3">
    <source>
        <dbReference type="EMBL" id="KAK4183893.1"/>
    </source>
</evidence>
<name>A0AAN7AE60_9PEZI</name>
<accession>A0AAN7AE60</accession>
<evidence type="ECO:0000313" key="4">
    <source>
        <dbReference type="Proteomes" id="UP001302126"/>
    </source>
</evidence>
<feature type="compositionally biased region" description="Polar residues" evidence="1">
    <location>
        <begin position="116"/>
        <end position="127"/>
    </location>
</feature>
<dbReference type="PANTHER" id="PTHR10622">
    <property type="entry name" value="HET DOMAIN-CONTAINING PROTEIN"/>
    <property type="match status" value="1"/>
</dbReference>
<evidence type="ECO:0000259" key="2">
    <source>
        <dbReference type="Pfam" id="PF06985"/>
    </source>
</evidence>
<gene>
    <name evidence="3" type="ORF">QBC35DRAFT_525859</name>
</gene>
<comment type="caution">
    <text evidence="3">The sequence shown here is derived from an EMBL/GenBank/DDBJ whole genome shotgun (WGS) entry which is preliminary data.</text>
</comment>
<reference evidence="3" key="1">
    <citation type="journal article" date="2023" name="Mol. Phylogenet. Evol.">
        <title>Genome-scale phylogeny and comparative genomics of the fungal order Sordariales.</title>
        <authorList>
            <person name="Hensen N."/>
            <person name="Bonometti L."/>
            <person name="Westerberg I."/>
            <person name="Brannstrom I.O."/>
            <person name="Guillou S."/>
            <person name="Cros-Aarteil S."/>
            <person name="Calhoun S."/>
            <person name="Haridas S."/>
            <person name="Kuo A."/>
            <person name="Mondo S."/>
            <person name="Pangilinan J."/>
            <person name="Riley R."/>
            <person name="LaButti K."/>
            <person name="Andreopoulos B."/>
            <person name="Lipzen A."/>
            <person name="Chen C."/>
            <person name="Yan M."/>
            <person name="Daum C."/>
            <person name="Ng V."/>
            <person name="Clum A."/>
            <person name="Steindorff A."/>
            <person name="Ohm R.A."/>
            <person name="Martin F."/>
            <person name="Silar P."/>
            <person name="Natvig D.O."/>
            <person name="Lalanne C."/>
            <person name="Gautier V."/>
            <person name="Ament-Velasquez S.L."/>
            <person name="Kruys A."/>
            <person name="Hutchinson M.I."/>
            <person name="Powell A.J."/>
            <person name="Barry K."/>
            <person name="Miller A.N."/>
            <person name="Grigoriev I.V."/>
            <person name="Debuchy R."/>
            <person name="Gladieux P."/>
            <person name="Hiltunen Thoren M."/>
            <person name="Johannesson H."/>
        </authorList>
    </citation>
    <scope>NUCLEOTIDE SEQUENCE</scope>
    <source>
        <strain evidence="3">PSN309</strain>
    </source>
</reference>
<dbReference type="AlphaFoldDB" id="A0AAN7AE60"/>
<dbReference type="InterPro" id="IPR010730">
    <property type="entry name" value="HET"/>
</dbReference>
<feature type="region of interest" description="Disordered" evidence="1">
    <location>
        <begin position="116"/>
        <end position="149"/>
    </location>
</feature>
<dbReference type="Proteomes" id="UP001302126">
    <property type="component" value="Unassembled WGS sequence"/>
</dbReference>
<proteinExistence type="predicted"/>
<protein>
    <submittedName>
        <fullName evidence="3">Heterokaryon incompatibility protein-domain-containing protein</fullName>
    </submittedName>
</protein>
<keyword evidence="4" id="KW-1185">Reference proteome</keyword>
<dbReference type="Pfam" id="PF06985">
    <property type="entry name" value="HET"/>
    <property type="match status" value="1"/>
</dbReference>
<dbReference type="EMBL" id="MU864517">
    <property type="protein sequence ID" value="KAK4183893.1"/>
    <property type="molecule type" value="Genomic_DNA"/>
</dbReference>
<sequence length="671" mass="74676">MRLLKTDTLEVVEFVGRVPPYVILSHRWGPDEVTFQDLSQLSRTALQKKKGYAKISGCCARAIEDGYRYAWVDTCCIDKTSSAELSEAINSMYRWYQEAHICYAYMDDVTLDAQQNLPPSDTSSAASGHSIPKREVGRPNTPSMTGKPLFHSIPSILRDYDKLPRTFENSRWFTRGWTLQELIAPPLVEFYAHDWQEIGTKYSLRNVIAKVTGIDIRVLEGADPTTCHVAERMSWAANRQTTRVEDAAYCLLGIFKVHMPLIYGEGHRAFYRLQKEIMKTTEDYTMLAWGLSKFLSNKHHWKGVKSGLEDPRRPLADGPGDFEEHNRNLWTYARLIPDLSTAVGVTNSSTINMEDTPPLITSRGLRVTLLIRPTKAKSNGPASGEVHAYINCKTSRPGSSPGSPLSPVCLVIRRQASSSQTASNVYTGSSDPNAAFVLLDSVRDLASFRRETIYLSTATLDSDIKNHRDHSLAKNLYILDKPPPLRPGDGLIAGKTTWKITSCFSHAVGAGAGHTIYEVPRKFTSATLFHPFDLPASTVRLFGFEVSPAPVGGQINCDSTFGIVIGNGWCDIVPLADPEFKEQWGTLVRDGYWNEPASLRFISHVAVHGAVGQYGLTNLGESGRTQTPADRVVRRIGFGGLEVSVKLKKVRRDDINCESAMRILWTANWES</sequence>
<dbReference type="PANTHER" id="PTHR10622:SF10">
    <property type="entry name" value="HET DOMAIN-CONTAINING PROTEIN"/>
    <property type="match status" value="1"/>
</dbReference>
<organism evidence="3 4">
    <name type="scientific">Podospora australis</name>
    <dbReference type="NCBI Taxonomy" id="1536484"/>
    <lineage>
        <taxon>Eukaryota</taxon>
        <taxon>Fungi</taxon>
        <taxon>Dikarya</taxon>
        <taxon>Ascomycota</taxon>
        <taxon>Pezizomycotina</taxon>
        <taxon>Sordariomycetes</taxon>
        <taxon>Sordariomycetidae</taxon>
        <taxon>Sordariales</taxon>
        <taxon>Podosporaceae</taxon>
        <taxon>Podospora</taxon>
    </lineage>
</organism>